<reference evidence="1 2" key="1">
    <citation type="submission" date="2018-05" db="EMBL/GenBank/DDBJ databases">
        <title>Coraliomargarita sinensis sp. nov., isolated from a marine solar saltern.</title>
        <authorList>
            <person name="Zhou L.Y."/>
        </authorList>
    </citation>
    <scope>NUCLEOTIDE SEQUENCE [LARGE SCALE GENOMIC DNA]</scope>
    <source>
        <strain evidence="1 2">WN38</strain>
    </source>
</reference>
<evidence type="ECO:0000313" key="1">
    <source>
        <dbReference type="EMBL" id="PXA05358.1"/>
    </source>
</evidence>
<name>A0A317ZNA5_9BACT</name>
<dbReference type="AlphaFoldDB" id="A0A317ZNA5"/>
<dbReference type="Pfam" id="PF04250">
    <property type="entry name" value="DUF429"/>
    <property type="match status" value="1"/>
</dbReference>
<dbReference type="InParanoid" id="A0A317ZNA5"/>
<dbReference type="RefSeq" id="WP_110129439.1">
    <property type="nucleotide sequence ID" value="NZ_QHJQ01000001.1"/>
</dbReference>
<organism evidence="1 2">
    <name type="scientific">Coraliomargarita sinensis</name>
    <dbReference type="NCBI Taxonomy" id="2174842"/>
    <lineage>
        <taxon>Bacteria</taxon>
        <taxon>Pseudomonadati</taxon>
        <taxon>Verrucomicrobiota</taxon>
        <taxon>Opitutia</taxon>
        <taxon>Puniceicoccales</taxon>
        <taxon>Coraliomargaritaceae</taxon>
        <taxon>Coraliomargarita</taxon>
    </lineage>
</organism>
<evidence type="ECO:0000313" key="2">
    <source>
        <dbReference type="Proteomes" id="UP000247099"/>
    </source>
</evidence>
<comment type="caution">
    <text evidence="1">The sequence shown here is derived from an EMBL/GenBank/DDBJ whole genome shotgun (WGS) entry which is preliminary data.</text>
</comment>
<accession>A0A317ZNA5</accession>
<dbReference type="OrthoDB" id="9811476at2"/>
<keyword evidence="2" id="KW-1185">Reference proteome</keyword>
<dbReference type="Proteomes" id="UP000247099">
    <property type="component" value="Unassembled WGS sequence"/>
</dbReference>
<gene>
    <name evidence="1" type="ORF">DDZ13_00390</name>
</gene>
<dbReference type="InterPro" id="IPR007362">
    <property type="entry name" value="DUF429"/>
</dbReference>
<protein>
    <submittedName>
        <fullName evidence="1">DUF429 domain-containing protein</fullName>
    </submittedName>
</protein>
<sequence length="226" mass="25152">MPRQTHTAVGIDGCRGGWIAAVGSPDGQITWQLERKIADILETLPPESTILVDMILGLPDRQNPIRECDRLARQLLRPHGSRVFPAPPREALAAESYPEACARARTATGKAISKQCWHLFPKIRELDAIADPRVRESHPELVFYRLNTETIVADSKKTPSGRTQRLDLLENTLPGSREAYGRALTDFPRKEVARDDLIDALALCAAATKPQDLQMIGGQRNPSIWY</sequence>
<proteinExistence type="predicted"/>
<dbReference type="EMBL" id="QHJQ01000001">
    <property type="protein sequence ID" value="PXA05358.1"/>
    <property type="molecule type" value="Genomic_DNA"/>
</dbReference>